<keyword evidence="4 7" id="KW-0812">Transmembrane</keyword>
<evidence type="ECO:0000256" key="8">
    <source>
        <dbReference type="SAM" id="SignalP"/>
    </source>
</evidence>
<dbReference type="PANTHER" id="PTHR36561:SF2">
    <property type="entry name" value="HAEMOLYSIN-III RELATED"/>
    <property type="match status" value="1"/>
</dbReference>
<keyword evidence="8" id="KW-0732">Signal</keyword>
<sequence length="188" mass="21831">MIEFCGSLYALLVSFMYHSAESFDTSLFLTEKEWHRLDNIGVVSIVGMWDVYLCCLENTFVDTCCKCFCIFFTLILQQKHPWDVRFTVTPIILFSIFPIVKYCFIEHRLPPVNVRHLLYGVFFACVAIAFFVAGLNECEDPYRMCHGAWHFFMGIASFFMWVMVDHPSGYCGLVRMRYSISLKGDVAL</sequence>
<organism evidence="9 10">
    <name type="scientific">Leptomonas seymouri</name>
    <dbReference type="NCBI Taxonomy" id="5684"/>
    <lineage>
        <taxon>Eukaryota</taxon>
        <taxon>Discoba</taxon>
        <taxon>Euglenozoa</taxon>
        <taxon>Kinetoplastea</taxon>
        <taxon>Metakinetoplastina</taxon>
        <taxon>Trypanosomatida</taxon>
        <taxon>Trypanosomatidae</taxon>
        <taxon>Leishmaniinae</taxon>
        <taxon>Leptomonas</taxon>
    </lineage>
</organism>
<keyword evidence="5 7" id="KW-1133">Transmembrane helix</keyword>
<accession>A0A0N1IHQ2</accession>
<keyword evidence="6 7" id="KW-0472">Membrane</keyword>
<feature type="transmembrane region" description="Helical" evidence="7">
    <location>
        <begin position="117"/>
        <end position="135"/>
    </location>
</feature>
<evidence type="ECO:0000256" key="1">
    <source>
        <dbReference type="ARBA" id="ARBA00004651"/>
    </source>
</evidence>
<dbReference type="OrthoDB" id="10266771at2759"/>
<dbReference type="Proteomes" id="UP000038009">
    <property type="component" value="Unassembled WGS sequence"/>
</dbReference>
<dbReference type="EMBL" id="LJSK01000402">
    <property type="protein sequence ID" value="KPI83284.1"/>
    <property type="molecule type" value="Genomic_DNA"/>
</dbReference>
<comment type="subcellular location">
    <subcellularLocation>
        <location evidence="1">Cell membrane</location>
        <topology evidence="1">Multi-pass membrane protein</topology>
    </subcellularLocation>
</comment>
<evidence type="ECO:0008006" key="11">
    <source>
        <dbReference type="Google" id="ProtNLM"/>
    </source>
</evidence>
<feature type="signal peptide" evidence="8">
    <location>
        <begin position="1"/>
        <end position="22"/>
    </location>
</feature>
<gene>
    <name evidence="9" type="ORF">ABL78_7681</name>
</gene>
<dbReference type="GO" id="GO:0005886">
    <property type="term" value="C:plasma membrane"/>
    <property type="evidence" value="ECO:0007669"/>
    <property type="project" value="UniProtKB-SubCell"/>
</dbReference>
<name>A0A0N1IHQ2_LEPSE</name>
<keyword evidence="10" id="KW-1185">Reference proteome</keyword>
<evidence type="ECO:0000256" key="3">
    <source>
        <dbReference type="ARBA" id="ARBA00022475"/>
    </source>
</evidence>
<feature type="chain" id="PRO_5005873965" description="Transmembrane protein" evidence="8">
    <location>
        <begin position="23"/>
        <end position="188"/>
    </location>
</feature>
<comment type="caution">
    <text evidence="9">The sequence shown here is derived from an EMBL/GenBank/DDBJ whole genome shotgun (WGS) entry which is preliminary data.</text>
</comment>
<evidence type="ECO:0000256" key="7">
    <source>
        <dbReference type="SAM" id="Phobius"/>
    </source>
</evidence>
<feature type="transmembrane region" description="Helical" evidence="7">
    <location>
        <begin position="86"/>
        <end position="105"/>
    </location>
</feature>
<evidence type="ECO:0000256" key="5">
    <source>
        <dbReference type="ARBA" id="ARBA00022989"/>
    </source>
</evidence>
<proteinExistence type="inferred from homology"/>
<evidence type="ECO:0000256" key="2">
    <source>
        <dbReference type="ARBA" id="ARBA00005542"/>
    </source>
</evidence>
<dbReference type="InterPro" id="IPR021910">
    <property type="entry name" value="NGX6/PGAP6/MYMK"/>
</dbReference>
<evidence type="ECO:0000256" key="6">
    <source>
        <dbReference type="ARBA" id="ARBA00023136"/>
    </source>
</evidence>
<evidence type="ECO:0000313" key="10">
    <source>
        <dbReference type="Proteomes" id="UP000038009"/>
    </source>
</evidence>
<dbReference type="PANTHER" id="PTHR36561">
    <property type="entry name" value="HAEMOLYSIN-III RELATED-RELATED"/>
    <property type="match status" value="1"/>
</dbReference>
<comment type="similarity">
    <text evidence="2">Belongs to the TMEM8 family.</text>
</comment>
<dbReference type="AlphaFoldDB" id="A0A0N1IHQ2"/>
<evidence type="ECO:0000256" key="4">
    <source>
        <dbReference type="ARBA" id="ARBA00022692"/>
    </source>
</evidence>
<dbReference type="Pfam" id="PF12036">
    <property type="entry name" value="DUF3522"/>
    <property type="match status" value="1"/>
</dbReference>
<dbReference type="VEuPathDB" id="TriTrypDB:Lsey_0402_0030"/>
<reference evidence="9 10" key="1">
    <citation type="journal article" date="2015" name="PLoS Pathog.">
        <title>Leptomonas seymouri: Adaptations to the Dixenous Life Cycle Analyzed by Genome Sequencing, Transcriptome Profiling and Co-infection with Leishmania donovani.</title>
        <authorList>
            <person name="Kraeva N."/>
            <person name="Butenko A."/>
            <person name="Hlavacova J."/>
            <person name="Kostygov A."/>
            <person name="Myskova J."/>
            <person name="Grybchuk D."/>
            <person name="Lestinova T."/>
            <person name="Votypka J."/>
            <person name="Volf P."/>
            <person name="Opperdoes F."/>
            <person name="Flegontov P."/>
            <person name="Lukes J."/>
            <person name="Yurchenko V."/>
        </authorList>
    </citation>
    <scope>NUCLEOTIDE SEQUENCE [LARGE SCALE GENOMIC DNA]</scope>
    <source>
        <strain evidence="9 10">ATCC 30220</strain>
    </source>
</reference>
<keyword evidence="3" id="KW-1003">Cell membrane</keyword>
<protein>
    <recommendedName>
        <fullName evidence="11">Transmembrane protein</fullName>
    </recommendedName>
</protein>
<feature type="transmembrane region" description="Helical" evidence="7">
    <location>
        <begin position="147"/>
        <end position="164"/>
    </location>
</feature>
<dbReference type="OMA" id="CKCFCIF"/>
<evidence type="ECO:0000313" key="9">
    <source>
        <dbReference type="EMBL" id="KPI83284.1"/>
    </source>
</evidence>